<dbReference type="InterPro" id="IPR023833">
    <property type="entry name" value="Signal_pept_SipW-depend-type"/>
</dbReference>
<dbReference type="RefSeq" id="WP_183372067.1">
    <property type="nucleotide sequence ID" value="NZ_BAABHL010000126.1"/>
</dbReference>
<gene>
    <name evidence="1" type="ORF">BKA16_003730</name>
</gene>
<evidence type="ECO:0000313" key="2">
    <source>
        <dbReference type="Proteomes" id="UP000551501"/>
    </source>
</evidence>
<dbReference type="Proteomes" id="UP000551501">
    <property type="component" value="Unassembled WGS sequence"/>
</dbReference>
<dbReference type="NCBIfam" id="TIGR04089">
    <property type="entry name" value="exp_by_SipW_III"/>
    <property type="match status" value="1"/>
</dbReference>
<reference evidence="1 2" key="1">
    <citation type="submission" date="2020-08" db="EMBL/GenBank/DDBJ databases">
        <title>Sequencing the genomes of 1000 actinobacteria strains.</title>
        <authorList>
            <person name="Klenk H.-P."/>
        </authorList>
    </citation>
    <scope>NUCLEOTIDE SEQUENCE [LARGE SCALE GENOMIC DNA]</scope>
    <source>
        <strain evidence="1 2">DSM 45298</strain>
    </source>
</reference>
<dbReference type="NCBIfam" id="TIGR04088">
    <property type="entry name" value="cognate_SipW"/>
    <property type="match status" value="1"/>
</dbReference>
<dbReference type="InterPro" id="IPR024006">
    <property type="entry name" value="Alt_signal_exp_actinobact"/>
</dbReference>
<accession>A0A840F3Z2</accession>
<sequence length="174" mass="17677">MNRRTKGALAIGAGVIILLGGAGSYALWSDTEDIAGGNIQTGDFGLDCGTGEWTDESATTNGGTAINPTSDLMVPGDVWQYAGTCLVTATGKNIDATLGVEGIGGDDLPSSNFAVTTTVDGTDTTTTPISVADGDSLPVTVTLEFKDTTTGTEDTDVPVDVSGMKVTLRQVRPA</sequence>
<name>A0A840F3Z2_9ACTN</name>
<dbReference type="EMBL" id="JACIFP010000001">
    <property type="protein sequence ID" value="MBB4137178.1"/>
    <property type="molecule type" value="Genomic_DNA"/>
</dbReference>
<keyword evidence="2" id="KW-1185">Reference proteome</keyword>
<proteinExistence type="predicted"/>
<protein>
    <submittedName>
        <fullName evidence="1">Alternate signal-mediated exported protein</fullName>
    </submittedName>
</protein>
<comment type="caution">
    <text evidence="1">The sequence shown here is derived from an EMBL/GenBank/DDBJ whole genome shotgun (WGS) entry which is preliminary data.</text>
</comment>
<organism evidence="1 2">
    <name type="scientific">Gordonia humi</name>
    <dbReference type="NCBI Taxonomy" id="686429"/>
    <lineage>
        <taxon>Bacteria</taxon>
        <taxon>Bacillati</taxon>
        <taxon>Actinomycetota</taxon>
        <taxon>Actinomycetes</taxon>
        <taxon>Mycobacteriales</taxon>
        <taxon>Gordoniaceae</taxon>
        <taxon>Gordonia</taxon>
    </lineage>
</organism>
<dbReference type="AlphaFoldDB" id="A0A840F3Z2"/>
<evidence type="ECO:0000313" key="1">
    <source>
        <dbReference type="EMBL" id="MBB4137178.1"/>
    </source>
</evidence>